<evidence type="ECO:0000313" key="2">
    <source>
        <dbReference type="Proteomes" id="UP000252139"/>
    </source>
</evidence>
<evidence type="ECO:0000313" key="1">
    <source>
        <dbReference type="EMBL" id="RCH92197.1"/>
    </source>
</evidence>
<dbReference type="EMBL" id="PJQL01000863">
    <property type="protein sequence ID" value="RCH92197.1"/>
    <property type="molecule type" value="Genomic_DNA"/>
</dbReference>
<sequence>MLFKLPATIHQVKDEFKIEAGKPFKTVGPQGKLRAVQNIQRLMLNVDSVGQVGMTTNIAAENRVVAAGHSSMSPDNQTTKMANLSTPYCSYKTHTV</sequence>
<protein>
    <submittedName>
        <fullName evidence="1">Uncharacterized protein</fullName>
    </submittedName>
</protein>
<dbReference type="AlphaFoldDB" id="A0A367JQH7"/>
<accession>A0A367JQH7</accession>
<dbReference type="Proteomes" id="UP000252139">
    <property type="component" value="Unassembled WGS sequence"/>
</dbReference>
<comment type="caution">
    <text evidence="1">The sequence shown here is derived from an EMBL/GenBank/DDBJ whole genome shotgun (WGS) entry which is preliminary data.</text>
</comment>
<proteinExistence type="predicted"/>
<gene>
    <name evidence="1" type="ORF">CU097_011376</name>
</gene>
<keyword evidence="2" id="KW-1185">Reference proteome</keyword>
<reference evidence="1 2" key="1">
    <citation type="journal article" date="2018" name="G3 (Bethesda)">
        <title>Phylogenetic and Phylogenomic Definition of Rhizopus Species.</title>
        <authorList>
            <person name="Gryganskyi A.P."/>
            <person name="Golan J."/>
            <person name="Dolatabadi S."/>
            <person name="Mondo S."/>
            <person name="Robb S."/>
            <person name="Idnurm A."/>
            <person name="Muszewska A."/>
            <person name="Steczkiewicz K."/>
            <person name="Masonjones S."/>
            <person name="Liao H.L."/>
            <person name="Gajdeczka M.T."/>
            <person name="Anike F."/>
            <person name="Vuek A."/>
            <person name="Anishchenko I.M."/>
            <person name="Voigt K."/>
            <person name="de Hoog G.S."/>
            <person name="Smith M.E."/>
            <person name="Heitman J."/>
            <person name="Vilgalys R."/>
            <person name="Stajich J.E."/>
        </authorList>
    </citation>
    <scope>NUCLEOTIDE SEQUENCE [LARGE SCALE GENOMIC DNA]</scope>
    <source>
        <strain evidence="1 2">CBS 357.93</strain>
    </source>
</reference>
<organism evidence="1 2">
    <name type="scientific">Rhizopus azygosporus</name>
    <name type="common">Rhizopus microsporus var. azygosporus</name>
    <dbReference type="NCBI Taxonomy" id="86630"/>
    <lineage>
        <taxon>Eukaryota</taxon>
        <taxon>Fungi</taxon>
        <taxon>Fungi incertae sedis</taxon>
        <taxon>Mucoromycota</taxon>
        <taxon>Mucoromycotina</taxon>
        <taxon>Mucoromycetes</taxon>
        <taxon>Mucorales</taxon>
        <taxon>Mucorineae</taxon>
        <taxon>Rhizopodaceae</taxon>
        <taxon>Rhizopus</taxon>
    </lineage>
</organism>
<name>A0A367JQH7_RHIAZ</name>